<sequence length="70" mass="8282">MINRNRFHRHGRHGCQISPIATAFQTRCPLGDGSTNSRALRYRASRLTTLFRDEHLCLQRRRHRLAIVKR</sequence>
<gene>
    <name evidence="1" type="ORF">DSL92_06900</name>
</gene>
<dbReference type="EMBL" id="RXHI01000021">
    <property type="protein sequence ID" value="RUA22219.1"/>
    <property type="molecule type" value="Genomic_DNA"/>
</dbReference>
<dbReference type="AlphaFoldDB" id="A0A3S0QFP5"/>
<evidence type="ECO:0000313" key="1">
    <source>
        <dbReference type="EMBL" id="RUA22219.1"/>
    </source>
</evidence>
<comment type="caution">
    <text evidence="1">The sequence shown here is derived from an EMBL/GenBank/DDBJ whole genome shotgun (WGS) entry which is preliminary data.</text>
</comment>
<protein>
    <submittedName>
        <fullName evidence="1">Uncharacterized protein</fullName>
    </submittedName>
</protein>
<organism evidence="1">
    <name type="scientific">Billgrantia gudaonensis</name>
    <dbReference type="NCBI Taxonomy" id="376427"/>
    <lineage>
        <taxon>Bacteria</taxon>
        <taxon>Pseudomonadati</taxon>
        <taxon>Pseudomonadota</taxon>
        <taxon>Gammaproteobacteria</taxon>
        <taxon>Oceanospirillales</taxon>
        <taxon>Halomonadaceae</taxon>
        <taxon>Billgrantia</taxon>
    </lineage>
</organism>
<reference evidence="1" key="1">
    <citation type="submission" date="2018-12" db="EMBL/GenBank/DDBJ databases">
        <authorList>
            <person name="Jadhav K."/>
            <person name="Kushwaha B."/>
            <person name="Jadhav I."/>
        </authorList>
    </citation>
    <scope>NUCLEOTIDE SEQUENCE [LARGE SCALE GENOMIC DNA]</scope>
    <source>
        <strain evidence="1">SBS 10</strain>
    </source>
</reference>
<accession>A0A3S0QFP5</accession>
<name>A0A3S0QFP5_9GAMM</name>
<proteinExistence type="predicted"/>